<protein>
    <recommendedName>
        <fullName evidence="1">SipL SPOCS domain-containing protein</fullName>
    </recommendedName>
</protein>
<name>A0A1S2LHU9_9BACI</name>
<evidence type="ECO:0000313" key="3">
    <source>
        <dbReference type="Proteomes" id="UP000179524"/>
    </source>
</evidence>
<proteinExistence type="predicted"/>
<evidence type="ECO:0000313" key="2">
    <source>
        <dbReference type="EMBL" id="OIJ12092.1"/>
    </source>
</evidence>
<feature type="domain" description="SipL SPOCS" evidence="1">
    <location>
        <begin position="47"/>
        <end position="103"/>
    </location>
</feature>
<evidence type="ECO:0000259" key="1">
    <source>
        <dbReference type="Pfam" id="PF12673"/>
    </source>
</evidence>
<keyword evidence="3" id="KW-1185">Reference proteome</keyword>
<dbReference type="InterPro" id="IPR024300">
    <property type="entry name" value="SipL_SPOCS_dom"/>
</dbReference>
<dbReference type="Proteomes" id="UP000179524">
    <property type="component" value="Unassembled WGS sequence"/>
</dbReference>
<sequence>MSDCFPEKCIANPQSCCQVMVENITQLVPPALKDDDHPVTHTKILRVDIEKVCPEKVVICGVVHKTITYTAVMSDGTLVKNFEKKDEIPFQCFIDREDANEDDPFEIVGAEVLCDVFACPDNIGTNYGHKVFWKFKEKEILKICIRKRPGNDGDGCTRTIGFYKNHEDVTTALITQASGTIFLGDVGGAKTKEVTTFLEALNFFNFQGDASNGINRLYAQLLAAKLNIVSGASDDAVEDVIDDADQFLANHDETDWAALTTAQKQQVNSWKDLLDFYNNGIIGPGHCS</sequence>
<gene>
    <name evidence="2" type="ORF">BKP37_14525</name>
</gene>
<dbReference type="RefSeq" id="WP_071310336.1">
    <property type="nucleotide sequence ID" value="NZ_MLQR01000033.1"/>
</dbReference>
<comment type="caution">
    <text evidence="2">The sequence shown here is derived from an EMBL/GenBank/DDBJ whole genome shotgun (WGS) entry which is preliminary data.</text>
</comment>
<reference evidence="2 3" key="1">
    <citation type="submission" date="2016-10" db="EMBL/GenBank/DDBJ databases">
        <title>Draft genome sequences of four alkaliphilic bacteria belonging to the Anaerobacillus genus.</title>
        <authorList>
            <person name="Bassil N.M."/>
            <person name="Lloyd J.R."/>
        </authorList>
    </citation>
    <scope>NUCLEOTIDE SEQUENCE [LARGE SCALE GENOMIC DNA]</scope>
    <source>
        <strain evidence="2 3">DSM 18345</strain>
    </source>
</reference>
<dbReference type="AlphaFoldDB" id="A0A1S2LHU9"/>
<dbReference type="EMBL" id="MLQR01000033">
    <property type="protein sequence ID" value="OIJ12092.1"/>
    <property type="molecule type" value="Genomic_DNA"/>
</dbReference>
<dbReference type="Pfam" id="PF12673">
    <property type="entry name" value="SipL"/>
    <property type="match status" value="1"/>
</dbReference>
<dbReference type="OrthoDB" id="2860440at2"/>
<accession>A0A1S2LHU9</accession>
<organism evidence="2 3">
    <name type="scientific">Anaerobacillus alkalilacustris</name>
    <dbReference type="NCBI Taxonomy" id="393763"/>
    <lineage>
        <taxon>Bacteria</taxon>
        <taxon>Bacillati</taxon>
        <taxon>Bacillota</taxon>
        <taxon>Bacilli</taxon>
        <taxon>Bacillales</taxon>
        <taxon>Bacillaceae</taxon>
        <taxon>Anaerobacillus</taxon>
    </lineage>
</organism>